<dbReference type="Pfam" id="PF14244">
    <property type="entry name" value="Retrotran_gag_3"/>
    <property type="match status" value="1"/>
</dbReference>
<dbReference type="InterPro" id="IPR029472">
    <property type="entry name" value="Copia-like_N"/>
</dbReference>
<evidence type="ECO:0000313" key="3">
    <source>
        <dbReference type="Proteomes" id="UP000238479"/>
    </source>
</evidence>
<evidence type="ECO:0000313" key="2">
    <source>
        <dbReference type="EMBL" id="PRQ31237.1"/>
    </source>
</evidence>
<reference evidence="2 3" key="1">
    <citation type="journal article" date="2018" name="Nat. Genet.">
        <title>The Rosa genome provides new insights in the design of modern roses.</title>
        <authorList>
            <person name="Bendahmane M."/>
        </authorList>
    </citation>
    <scope>NUCLEOTIDE SEQUENCE [LARGE SCALE GENOMIC DNA]</scope>
    <source>
        <strain evidence="3">cv. Old Blush</strain>
    </source>
</reference>
<dbReference type="AlphaFoldDB" id="A0A2P6QAP0"/>
<evidence type="ECO:0000259" key="1">
    <source>
        <dbReference type="Pfam" id="PF14244"/>
    </source>
</evidence>
<accession>A0A2P6QAP0</accession>
<comment type="caution">
    <text evidence="2">The sequence shown here is derived from an EMBL/GenBank/DDBJ whole genome shotgun (WGS) entry which is preliminary data.</text>
</comment>
<protein>
    <submittedName>
        <fullName evidence="2">Putative gag-polypeptide of LTR copia-type</fullName>
    </submittedName>
</protein>
<dbReference type="Proteomes" id="UP000238479">
    <property type="component" value="Chromosome 5"/>
</dbReference>
<sequence length="67" mass="7377">MAMAASSPHKFGDLIPFKLDLSSNYVIWKYAMATLLQAFNLYGYVDGTSENDNGDDGAHKNEDNCSI</sequence>
<dbReference type="EMBL" id="PDCK01000043">
    <property type="protein sequence ID" value="PRQ31237.1"/>
    <property type="molecule type" value="Genomic_DNA"/>
</dbReference>
<dbReference type="Gramene" id="PRQ31237">
    <property type="protein sequence ID" value="PRQ31237"/>
    <property type="gene ID" value="RchiOBHm_Chr5g0033261"/>
</dbReference>
<name>A0A2P6QAP0_ROSCH</name>
<proteinExistence type="predicted"/>
<gene>
    <name evidence="2" type="ORF">RchiOBHm_Chr5g0033261</name>
</gene>
<organism evidence="2 3">
    <name type="scientific">Rosa chinensis</name>
    <name type="common">China rose</name>
    <dbReference type="NCBI Taxonomy" id="74649"/>
    <lineage>
        <taxon>Eukaryota</taxon>
        <taxon>Viridiplantae</taxon>
        <taxon>Streptophyta</taxon>
        <taxon>Embryophyta</taxon>
        <taxon>Tracheophyta</taxon>
        <taxon>Spermatophyta</taxon>
        <taxon>Magnoliopsida</taxon>
        <taxon>eudicotyledons</taxon>
        <taxon>Gunneridae</taxon>
        <taxon>Pentapetalae</taxon>
        <taxon>rosids</taxon>
        <taxon>fabids</taxon>
        <taxon>Rosales</taxon>
        <taxon>Rosaceae</taxon>
        <taxon>Rosoideae</taxon>
        <taxon>Rosoideae incertae sedis</taxon>
        <taxon>Rosa</taxon>
    </lineage>
</organism>
<feature type="domain" description="Retrotransposon Copia-like N-terminal" evidence="1">
    <location>
        <begin position="14"/>
        <end position="49"/>
    </location>
</feature>
<keyword evidence="3" id="KW-1185">Reference proteome</keyword>